<protein>
    <recommendedName>
        <fullName evidence="4">Chitin-binding type-2 domain-containing protein</fullName>
    </recommendedName>
</protein>
<evidence type="ECO:0000313" key="3">
    <source>
        <dbReference type="Proteomes" id="UP001497623"/>
    </source>
</evidence>
<feature type="non-terminal residue" evidence="2">
    <location>
        <position position="1"/>
    </location>
</feature>
<name>A0AAV2QH89_MEGNR</name>
<sequence>GDSTTTTPSSDSTTSASDSTTGFASSTTMASSDLTMTSSDSTAASSDSTMASSDSTMASSDSSTTSPSGTDCKEISSFNCPANGYYARCSYCDPSYFKCALQGATPTVGYCAGELVFNPTPEYPYCVLPENCPFGLY</sequence>
<feature type="region of interest" description="Disordered" evidence="1">
    <location>
        <begin position="1"/>
        <end position="73"/>
    </location>
</feature>
<feature type="compositionally biased region" description="Low complexity" evidence="1">
    <location>
        <begin position="1"/>
        <end position="70"/>
    </location>
</feature>
<evidence type="ECO:0008006" key="4">
    <source>
        <dbReference type="Google" id="ProtNLM"/>
    </source>
</evidence>
<organism evidence="2 3">
    <name type="scientific">Meganyctiphanes norvegica</name>
    <name type="common">Northern krill</name>
    <name type="synonym">Thysanopoda norvegica</name>
    <dbReference type="NCBI Taxonomy" id="48144"/>
    <lineage>
        <taxon>Eukaryota</taxon>
        <taxon>Metazoa</taxon>
        <taxon>Ecdysozoa</taxon>
        <taxon>Arthropoda</taxon>
        <taxon>Crustacea</taxon>
        <taxon>Multicrustacea</taxon>
        <taxon>Malacostraca</taxon>
        <taxon>Eumalacostraca</taxon>
        <taxon>Eucarida</taxon>
        <taxon>Euphausiacea</taxon>
        <taxon>Euphausiidae</taxon>
        <taxon>Meganyctiphanes</taxon>
    </lineage>
</organism>
<reference evidence="2 3" key="1">
    <citation type="submission" date="2024-05" db="EMBL/GenBank/DDBJ databases">
        <authorList>
            <person name="Wallberg A."/>
        </authorList>
    </citation>
    <scope>NUCLEOTIDE SEQUENCE [LARGE SCALE GENOMIC DNA]</scope>
</reference>
<evidence type="ECO:0000256" key="1">
    <source>
        <dbReference type="SAM" id="MobiDB-lite"/>
    </source>
</evidence>
<accession>A0AAV2QH89</accession>
<dbReference type="EMBL" id="CAXKWB010006933">
    <property type="protein sequence ID" value="CAL4085079.1"/>
    <property type="molecule type" value="Genomic_DNA"/>
</dbReference>
<proteinExistence type="predicted"/>
<evidence type="ECO:0000313" key="2">
    <source>
        <dbReference type="EMBL" id="CAL4085079.1"/>
    </source>
</evidence>
<comment type="caution">
    <text evidence="2">The sequence shown here is derived from an EMBL/GenBank/DDBJ whole genome shotgun (WGS) entry which is preliminary data.</text>
</comment>
<dbReference type="Proteomes" id="UP001497623">
    <property type="component" value="Unassembled WGS sequence"/>
</dbReference>
<keyword evidence="3" id="KW-1185">Reference proteome</keyword>
<gene>
    <name evidence="2" type="ORF">MNOR_LOCUS12592</name>
</gene>
<dbReference type="AlphaFoldDB" id="A0AAV2QH89"/>